<dbReference type="Proteomes" id="UP000828390">
    <property type="component" value="Unassembled WGS sequence"/>
</dbReference>
<comment type="caution">
    <text evidence="2">The sequence shown here is derived from an EMBL/GenBank/DDBJ whole genome shotgun (WGS) entry which is preliminary data.</text>
</comment>
<feature type="region of interest" description="Disordered" evidence="1">
    <location>
        <begin position="1"/>
        <end position="49"/>
    </location>
</feature>
<keyword evidence="3" id="KW-1185">Reference proteome</keyword>
<protein>
    <submittedName>
        <fullName evidence="2">Uncharacterized protein</fullName>
    </submittedName>
</protein>
<evidence type="ECO:0000256" key="1">
    <source>
        <dbReference type="SAM" id="MobiDB-lite"/>
    </source>
</evidence>
<accession>A0A9D4BAL3</accession>
<organism evidence="2 3">
    <name type="scientific">Dreissena polymorpha</name>
    <name type="common">Zebra mussel</name>
    <name type="synonym">Mytilus polymorpha</name>
    <dbReference type="NCBI Taxonomy" id="45954"/>
    <lineage>
        <taxon>Eukaryota</taxon>
        <taxon>Metazoa</taxon>
        <taxon>Spiralia</taxon>
        <taxon>Lophotrochozoa</taxon>
        <taxon>Mollusca</taxon>
        <taxon>Bivalvia</taxon>
        <taxon>Autobranchia</taxon>
        <taxon>Heteroconchia</taxon>
        <taxon>Euheterodonta</taxon>
        <taxon>Imparidentia</taxon>
        <taxon>Neoheterodontei</taxon>
        <taxon>Myida</taxon>
        <taxon>Dreissenoidea</taxon>
        <taxon>Dreissenidae</taxon>
        <taxon>Dreissena</taxon>
    </lineage>
</organism>
<gene>
    <name evidence="2" type="ORF">DPMN_082926</name>
</gene>
<sequence length="94" mass="10649">MDPVSNPGGYLDRSRGELSGSLKISRSRKSTRPSYKSRRPQDQPMSPTTKIRILHQCQSLRGKALKACDLVRRYLQQLSHSDVQRKAADVELIV</sequence>
<evidence type="ECO:0000313" key="3">
    <source>
        <dbReference type="Proteomes" id="UP000828390"/>
    </source>
</evidence>
<feature type="compositionally biased region" description="Basic residues" evidence="1">
    <location>
        <begin position="25"/>
        <end position="38"/>
    </location>
</feature>
<dbReference type="AlphaFoldDB" id="A0A9D4BAL3"/>
<proteinExistence type="predicted"/>
<reference evidence="2" key="1">
    <citation type="journal article" date="2019" name="bioRxiv">
        <title>The Genome of the Zebra Mussel, Dreissena polymorpha: A Resource for Invasive Species Research.</title>
        <authorList>
            <person name="McCartney M.A."/>
            <person name="Auch B."/>
            <person name="Kono T."/>
            <person name="Mallez S."/>
            <person name="Zhang Y."/>
            <person name="Obille A."/>
            <person name="Becker A."/>
            <person name="Abrahante J.E."/>
            <person name="Garbe J."/>
            <person name="Badalamenti J.P."/>
            <person name="Herman A."/>
            <person name="Mangelson H."/>
            <person name="Liachko I."/>
            <person name="Sullivan S."/>
            <person name="Sone E.D."/>
            <person name="Koren S."/>
            <person name="Silverstein K.A.T."/>
            <person name="Beckman K.B."/>
            <person name="Gohl D.M."/>
        </authorList>
    </citation>
    <scope>NUCLEOTIDE SEQUENCE</scope>
    <source>
        <strain evidence="2">Duluth1</strain>
        <tissue evidence="2">Whole animal</tissue>
    </source>
</reference>
<dbReference type="EMBL" id="JAIWYP010000016">
    <property type="protein sequence ID" value="KAH3695466.1"/>
    <property type="molecule type" value="Genomic_DNA"/>
</dbReference>
<evidence type="ECO:0000313" key="2">
    <source>
        <dbReference type="EMBL" id="KAH3695466.1"/>
    </source>
</evidence>
<reference evidence="2" key="2">
    <citation type="submission" date="2020-11" db="EMBL/GenBank/DDBJ databases">
        <authorList>
            <person name="McCartney M.A."/>
            <person name="Auch B."/>
            <person name="Kono T."/>
            <person name="Mallez S."/>
            <person name="Becker A."/>
            <person name="Gohl D.M."/>
            <person name="Silverstein K.A.T."/>
            <person name="Koren S."/>
            <person name="Bechman K.B."/>
            <person name="Herman A."/>
            <person name="Abrahante J.E."/>
            <person name="Garbe J."/>
        </authorList>
    </citation>
    <scope>NUCLEOTIDE SEQUENCE</scope>
    <source>
        <strain evidence="2">Duluth1</strain>
        <tissue evidence="2">Whole animal</tissue>
    </source>
</reference>
<name>A0A9D4BAL3_DREPO</name>